<protein>
    <submittedName>
        <fullName evidence="7">Uncharacterized protein DUF1282</fullName>
    </submittedName>
</protein>
<dbReference type="Pfam" id="PF04893">
    <property type="entry name" value="Yip1"/>
    <property type="match status" value="1"/>
</dbReference>
<dbReference type="OrthoDB" id="8299at171550"/>
<feature type="transmembrane region" description="Helical" evidence="5">
    <location>
        <begin position="89"/>
        <end position="107"/>
    </location>
</feature>
<feature type="domain" description="Yip1" evidence="6">
    <location>
        <begin position="30"/>
        <end position="194"/>
    </location>
</feature>
<evidence type="ECO:0000256" key="2">
    <source>
        <dbReference type="ARBA" id="ARBA00022692"/>
    </source>
</evidence>
<organism evidence="7 8">
    <name type="scientific">Acetobacteroides hydrogenigenes</name>
    <dbReference type="NCBI Taxonomy" id="979970"/>
    <lineage>
        <taxon>Bacteria</taxon>
        <taxon>Pseudomonadati</taxon>
        <taxon>Bacteroidota</taxon>
        <taxon>Bacteroidia</taxon>
        <taxon>Bacteroidales</taxon>
        <taxon>Rikenellaceae</taxon>
        <taxon>Acetobacteroides</taxon>
    </lineage>
</organism>
<feature type="transmembrane region" description="Helical" evidence="5">
    <location>
        <begin position="151"/>
        <end position="168"/>
    </location>
</feature>
<gene>
    <name evidence="7" type="ORF">CLV25_10496</name>
</gene>
<feature type="transmembrane region" description="Helical" evidence="5">
    <location>
        <begin position="180"/>
        <end position="201"/>
    </location>
</feature>
<sequence>MGVLCKNSLFLSAFLMHAQMNPKQLWNRIFGLLRNPKMEWEEIREENVEINALYKAYLIPFCAIYALSTFIGDLIWTQSDSLGEIIGQTLIDFAVPCGSVIVLTYAIERLSVNFDSTKDLTLSAKLAIFSIAPALLFMTIGNIFQVQPINGLMRLACFYSLYVLWLGFKPVLGTVTEQRLGYTVLTVLIFVGITLIAHLILRGLLAIVF</sequence>
<evidence type="ECO:0000256" key="5">
    <source>
        <dbReference type="SAM" id="Phobius"/>
    </source>
</evidence>
<feature type="transmembrane region" description="Helical" evidence="5">
    <location>
        <begin position="57"/>
        <end position="77"/>
    </location>
</feature>
<comment type="subcellular location">
    <subcellularLocation>
        <location evidence="1">Membrane</location>
        <topology evidence="1">Multi-pass membrane protein</topology>
    </subcellularLocation>
</comment>
<keyword evidence="2 5" id="KW-0812">Transmembrane</keyword>
<evidence type="ECO:0000256" key="1">
    <source>
        <dbReference type="ARBA" id="ARBA00004141"/>
    </source>
</evidence>
<dbReference type="GO" id="GO:0016020">
    <property type="term" value="C:membrane"/>
    <property type="evidence" value="ECO:0007669"/>
    <property type="project" value="UniProtKB-SubCell"/>
</dbReference>
<evidence type="ECO:0000256" key="4">
    <source>
        <dbReference type="ARBA" id="ARBA00023136"/>
    </source>
</evidence>
<feature type="transmembrane region" description="Helical" evidence="5">
    <location>
        <begin position="127"/>
        <end position="144"/>
    </location>
</feature>
<comment type="caution">
    <text evidence="7">The sequence shown here is derived from an EMBL/GenBank/DDBJ whole genome shotgun (WGS) entry which is preliminary data.</text>
</comment>
<evidence type="ECO:0000313" key="7">
    <source>
        <dbReference type="EMBL" id="TCN70141.1"/>
    </source>
</evidence>
<dbReference type="InterPro" id="IPR006977">
    <property type="entry name" value="Yip1_dom"/>
</dbReference>
<evidence type="ECO:0000256" key="3">
    <source>
        <dbReference type="ARBA" id="ARBA00022989"/>
    </source>
</evidence>
<reference evidence="7 8" key="1">
    <citation type="submission" date="2019-03" db="EMBL/GenBank/DDBJ databases">
        <title>Genomic Encyclopedia of Archaeal and Bacterial Type Strains, Phase II (KMG-II): from individual species to whole genera.</title>
        <authorList>
            <person name="Goeker M."/>
        </authorList>
    </citation>
    <scope>NUCLEOTIDE SEQUENCE [LARGE SCALE GENOMIC DNA]</scope>
    <source>
        <strain evidence="7 8">RL-C</strain>
    </source>
</reference>
<proteinExistence type="predicted"/>
<dbReference type="Proteomes" id="UP000294830">
    <property type="component" value="Unassembled WGS sequence"/>
</dbReference>
<dbReference type="EMBL" id="SLWB01000004">
    <property type="protein sequence ID" value="TCN70141.1"/>
    <property type="molecule type" value="Genomic_DNA"/>
</dbReference>
<keyword evidence="4 5" id="KW-0472">Membrane</keyword>
<name>A0A4R2EN46_9BACT</name>
<evidence type="ECO:0000313" key="8">
    <source>
        <dbReference type="Proteomes" id="UP000294830"/>
    </source>
</evidence>
<evidence type="ECO:0000259" key="6">
    <source>
        <dbReference type="Pfam" id="PF04893"/>
    </source>
</evidence>
<keyword evidence="8" id="KW-1185">Reference proteome</keyword>
<keyword evidence="3 5" id="KW-1133">Transmembrane helix</keyword>
<dbReference type="AlphaFoldDB" id="A0A4R2EN46"/>
<accession>A0A4R2EN46</accession>